<evidence type="ECO:0000256" key="5">
    <source>
        <dbReference type="PIRSR" id="PIRSR601461-1"/>
    </source>
</evidence>
<dbReference type="GeneID" id="19273809"/>
<dbReference type="HOGENOM" id="CLU_013253_0_1_1"/>
<evidence type="ECO:0000256" key="4">
    <source>
        <dbReference type="ARBA" id="ARBA00022801"/>
    </source>
</evidence>
<comment type="similarity">
    <text evidence="1 6">Belongs to the peptidase A1 family.</text>
</comment>
<dbReference type="eggNOG" id="KOG1339">
    <property type="taxonomic scope" value="Eukaryota"/>
</dbReference>
<dbReference type="Pfam" id="PF00026">
    <property type="entry name" value="Asp"/>
    <property type="match status" value="1"/>
</dbReference>
<evidence type="ECO:0000256" key="7">
    <source>
        <dbReference type="SAM" id="SignalP"/>
    </source>
</evidence>
<dbReference type="GO" id="GO:0004190">
    <property type="term" value="F:aspartic-type endopeptidase activity"/>
    <property type="evidence" value="ECO:0007669"/>
    <property type="project" value="UniProtKB-KW"/>
</dbReference>
<gene>
    <name evidence="9" type="ORF">PFICI_08796</name>
</gene>
<keyword evidence="10" id="KW-1185">Reference proteome</keyword>
<feature type="active site" evidence="5">
    <location>
        <position position="123"/>
    </location>
</feature>
<dbReference type="SUPFAM" id="SSF50630">
    <property type="entry name" value="Acid proteases"/>
    <property type="match status" value="1"/>
</dbReference>
<dbReference type="InterPro" id="IPR033121">
    <property type="entry name" value="PEPTIDASE_A1"/>
</dbReference>
<name>W3WYI9_PESFW</name>
<dbReference type="EMBL" id="KI912114">
    <property type="protein sequence ID" value="ETS78943.1"/>
    <property type="molecule type" value="Genomic_DNA"/>
</dbReference>
<evidence type="ECO:0000256" key="1">
    <source>
        <dbReference type="ARBA" id="ARBA00007447"/>
    </source>
</evidence>
<dbReference type="AlphaFoldDB" id="W3WYI9"/>
<feature type="active site" evidence="5">
    <location>
        <position position="311"/>
    </location>
</feature>
<dbReference type="PANTHER" id="PTHR47966">
    <property type="entry name" value="BETA-SITE APP-CLEAVING ENZYME, ISOFORM A-RELATED"/>
    <property type="match status" value="1"/>
</dbReference>
<dbReference type="RefSeq" id="XP_007835568.1">
    <property type="nucleotide sequence ID" value="XM_007837377.1"/>
</dbReference>
<feature type="signal peptide" evidence="7">
    <location>
        <begin position="1"/>
        <end position="23"/>
    </location>
</feature>
<organism evidence="9 10">
    <name type="scientific">Pestalotiopsis fici (strain W106-1 / CGMCC3.15140)</name>
    <dbReference type="NCBI Taxonomy" id="1229662"/>
    <lineage>
        <taxon>Eukaryota</taxon>
        <taxon>Fungi</taxon>
        <taxon>Dikarya</taxon>
        <taxon>Ascomycota</taxon>
        <taxon>Pezizomycotina</taxon>
        <taxon>Sordariomycetes</taxon>
        <taxon>Xylariomycetidae</taxon>
        <taxon>Amphisphaeriales</taxon>
        <taxon>Sporocadaceae</taxon>
        <taxon>Pestalotiopsis</taxon>
    </lineage>
</organism>
<dbReference type="PROSITE" id="PS51767">
    <property type="entry name" value="PEPTIDASE_A1"/>
    <property type="match status" value="1"/>
</dbReference>
<dbReference type="OMA" id="WATHYED"/>
<evidence type="ECO:0000256" key="3">
    <source>
        <dbReference type="ARBA" id="ARBA00022750"/>
    </source>
</evidence>
<keyword evidence="4 6" id="KW-0378">Hydrolase</keyword>
<evidence type="ECO:0000313" key="10">
    <source>
        <dbReference type="Proteomes" id="UP000030651"/>
    </source>
</evidence>
<reference evidence="10" key="1">
    <citation type="journal article" date="2015" name="BMC Genomics">
        <title>Genomic and transcriptomic analysis of the endophytic fungus Pestalotiopsis fici reveals its lifestyle and high potential for synthesis of natural products.</title>
        <authorList>
            <person name="Wang X."/>
            <person name="Zhang X."/>
            <person name="Liu L."/>
            <person name="Xiang M."/>
            <person name="Wang W."/>
            <person name="Sun X."/>
            <person name="Che Y."/>
            <person name="Guo L."/>
            <person name="Liu G."/>
            <person name="Guo L."/>
            <person name="Wang C."/>
            <person name="Yin W.B."/>
            <person name="Stadler M."/>
            <person name="Zhang X."/>
            <person name="Liu X."/>
        </authorList>
    </citation>
    <scope>NUCLEOTIDE SEQUENCE [LARGE SCALE GENOMIC DNA]</scope>
    <source>
        <strain evidence="10">W106-1 / CGMCC3.15140</strain>
    </source>
</reference>
<dbReference type="PROSITE" id="PS00141">
    <property type="entry name" value="ASP_PROTEASE"/>
    <property type="match status" value="1"/>
</dbReference>
<evidence type="ECO:0000256" key="2">
    <source>
        <dbReference type="ARBA" id="ARBA00022670"/>
    </source>
</evidence>
<protein>
    <recommendedName>
        <fullName evidence="8">Peptidase A1 domain-containing protein</fullName>
    </recommendedName>
</protein>
<feature type="chain" id="PRO_5004834103" description="Peptidase A1 domain-containing protein" evidence="7">
    <location>
        <begin position="24"/>
        <end position="467"/>
    </location>
</feature>
<sequence>MFGLKMVGLMVAVLAMFINVAVAVPARGMIGPVRQIANQTATLSAADGLFKGRRNGPLEYHRTLSKYNIPIPDGLKIAVNRYAEKLPIGDTGRVPASSQNGDLEWVAPADIGTPSQRLYLDFDTGSADTWVFTNDTATKNVKGQTIFDINNSTTAKLIPNCTWSIMYGDFSSSSGVVYKDNFALGDLIIKDMTIESAKQVSTQFSNQKEMSGLVGLAFSKIIETKPKQKSLTDFLPEVLEEPIFTTDLRHNSSDGSFNFGFIDRGLHDSEIEYVGIDSSDGFWGVSFKGFAAKDSSDYSYEFSDPPTVILDTGSTLFYAPDEAVTAYYKNHVPLANFSYTEYGWILPCNSTPPSFIWELTDKDDNVVQGEVPGEYLPYAVLDTKGSPEGYCYSGLQSLGGFTSLQGILGDVFLKSGFQVWNLVQERIGFAPKSLPPMTPRGLAGHGKWSDTRSAQEIMANKTRKIIL</sequence>
<evidence type="ECO:0000256" key="6">
    <source>
        <dbReference type="RuleBase" id="RU000454"/>
    </source>
</evidence>
<dbReference type="GO" id="GO:0006508">
    <property type="term" value="P:proteolysis"/>
    <property type="evidence" value="ECO:0007669"/>
    <property type="project" value="UniProtKB-KW"/>
</dbReference>
<dbReference type="KEGG" id="pfy:PFICI_08796"/>
<dbReference type="Proteomes" id="UP000030651">
    <property type="component" value="Unassembled WGS sequence"/>
</dbReference>
<dbReference type="InterPro" id="IPR034163">
    <property type="entry name" value="Aspergillopepsin-like_cat_dom"/>
</dbReference>
<dbReference type="InParanoid" id="W3WYI9"/>
<dbReference type="OrthoDB" id="2747330at2759"/>
<dbReference type="PANTHER" id="PTHR47966:SF2">
    <property type="entry name" value="ASPERGILLOPEPSIN-1-RELATED"/>
    <property type="match status" value="1"/>
</dbReference>
<dbReference type="Gene3D" id="2.40.70.10">
    <property type="entry name" value="Acid Proteases"/>
    <property type="match status" value="2"/>
</dbReference>
<dbReference type="CDD" id="cd06097">
    <property type="entry name" value="Aspergillopepsin_like"/>
    <property type="match status" value="1"/>
</dbReference>
<proteinExistence type="inferred from homology"/>
<feature type="domain" description="Peptidase A1" evidence="8">
    <location>
        <begin position="105"/>
        <end position="430"/>
    </location>
</feature>
<dbReference type="PRINTS" id="PR00792">
    <property type="entry name" value="PEPSIN"/>
</dbReference>
<accession>W3WYI9</accession>
<evidence type="ECO:0000259" key="8">
    <source>
        <dbReference type="PROSITE" id="PS51767"/>
    </source>
</evidence>
<keyword evidence="7" id="KW-0732">Signal</keyword>
<dbReference type="InterPro" id="IPR021109">
    <property type="entry name" value="Peptidase_aspartic_dom_sf"/>
</dbReference>
<evidence type="ECO:0000313" key="9">
    <source>
        <dbReference type="EMBL" id="ETS78943.1"/>
    </source>
</evidence>
<keyword evidence="3 6" id="KW-0064">Aspartyl protease</keyword>
<dbReference type="InterPro" id="IPR001461">
    <property type="entry name" value="Aspartic_peptidase_A1"/>
</dbReference>
<keyword evidence="2 6" id="KW-0645">Protease</keyword>
<dbReference type="InterPro" id="IPR001969">
    <property type="entry name" value="Aspartic_peptidase_AS"/>
</dbReference>